<evidence type="ECO:0000313" key="1">
    <source>
        <dbReference type="EMBL" id="KAA8543985.1"/>
    </source>
</evidence>
<protein>
    <submittedName>
        <fullName evidence="1">Uncharacterized protein</fullName>
    </submittedName>
</protein>
<sequence length="108" mass="12549">MVYSRVHSTGYKFTITVKLGRSDTQLPTLQLLEALHLLGQNKITYNVKWQSKVSPNLMVHMEAENKPWTAADVRDNGRRNGLQLIFMWIVFAYSWSKPNGDQAKRYIH</sequence>
<dbReference type="Proteomes" id="UP000325577">
    <property type="component" value="Linkage Group LG11"/>
</dbReference>
<name>A0A5J5BLI0_9ASTE</name>
<proteinExistence type="predicted"/>
<dbReference type="EMBL" id="CM018034">
    <property type="protein sequence ID" value="KAA8543985.1"/>
    <property type="molecule type" value="Genomic_DNA"/>
</dbReference>
<organism evidence="1 2">
    <name type="scientific">Nyssa sinensis</name>
    <dbReference type="NCBI Taxonomy" id="561372"/>
    <lineage>
        <taxon>Eukaryota</taxon>
        <taxon>Viridiplantae</taxon>
        <taxon>Streptophyta</taxon>
        <taxon>Embryophyta</taxon>
        <taxon>Tracheophyta</taxon>
        <taxon>Spermatophyta</taxon>
        <taxon>Magnoliopsida</taxon>
        <taxon>eudicotyledons</taxon>
        <taxon>Gunneridae</taxon>
        <taxon>Pentapetalae</taxon>
        <taxon>asterids</taxon>
        <taxon>Cornales</taxon>
        <taxon>Nyssaceae</taxon>
        <taxon>Nyssa</taxon>
    </lineage>
</organism>
<evidence type="ECO:0000313" key="2">
    <source>
        <dbReference type="Proteomes" id="UP000325577"/>
    </source>
</evidence>
<gene>
    <name evidence="1" type="ORF">F0562_021838</name>
</gene>
<keyword evidence="2" id="KW-1185">Reference proteome</keyword>
<dbReference type="AlphaFoldDB" id="A0A5J5BLI0"/>
<accession>A0A5J5BLI0</accession>
<reference evidence="1 2" key="1">
    <citation type="submission" date="2019-09" db="EMBL/GenBank/DDBJ databases">
        <title>A chromosome-level genome assembly of the Chinese tupelo Nyssa sinensis.</title>
        <authorList>
            <person name="Yang X."/>
            <person name="Kang M."/>
            <person name="Yang Y."/>
            <person name="Xiong H."/>
            <person name="Wang M."/>
            <person name="Zhang Z."/>
            <person name="Wang Z."/>
            <person name="Wu H."/>
            <person name="Ma T."/>
            <person name="Liu J."/>
            <person name="Xi Z."/>
        </authorList>
    </citation>
    <scope>NUCLEOTIDE SEQUENCE [LARGE SCALE GENOMIC DNA]</scope>
    <source>
        <strain evidence="1">J267</strain>
        <tissue evidence="1">Leaf</tissue>
    </source>
</reference>